<dbReference type="Gene3D" id="3.50.50.60">
    <property type="entry name" value="FAD/NAD(P)-binding domain"/>
    <property type="match status" value="2"/>
</dbReference>
<feature type="binding site" evidence="5">
    <location>
        <position position="90"/>
    </location>
    <ligand>
        <name>FAD</name>
        <dbReference type="ChEBI" id="CHEBI:57692"/>
    </ligand>
</feature>
<dbReference type="OrthoDB" id="9806179at2"/>
<evidence type="ECO:0000313" key="7">
    <source>
        <dbReference type="EMBL" id="ERJ13374.1"/>
    </source>
</evidence>
<dbReference type="InParanoid" id="U2FQS7"/>
<sequence>MINHAYDLTIIGAGPVGMYAAFYAGLRGMKVKIIDALPELGGQLQAIYPEKYIYDAPGYDEVLAGDLIKNIKKQMDTVGEQIEVVLQERVEYVKKREEDGFFEICTNKICHYSKTVLITAGKGAFKPRPLGVENEDSFNNIHYFVNDMSKFKGKRVAIFGGGDSAVDWANMLNGVSKEVTIIHRRDKFRAHAHSVEQMNNSDVDVLTPFSIDSLEGENGKVSKVTIKEAKNAENTKTLEVDDLIVLFGFLSSLGPIEDWDLELEQRALLVDSRHETNIRGIFAAGDSCTYNGKVKMITSGFGESTVAVNSAFVHINPDKKNAPVFSSALKK</sequence>
<dbReference type="InterPro" id="IPR036188">
    <property type="entry name" value="FAD/NAD-bd_sf"/>
</dbReference>
<evidence type="ECO:0000256" key="3">
    <source>
        <dbReference type="ARBA" id="ARBA00022857"/>
    </source>
</evidence>
<evidence type="ECO:0000313" key="8">
    <source>
        <dbReference type="Proteomes" id="UP000005707"/>
    </source>
</evidence>
<proteinExistence type="inferred from homology"/>
<keyword evidence="2 5" id="KW-0274">FAD</keyword>
<dbReference type="STRING" id="1033810.HLPCO_000025"/>
<evidence type="ECO:0000256" key="2">
    <source>
        <dbReference type="ARBA" id="ARBA00022827"/>
    </source>
</evidence>
<feature type="domain" description="FAD/NAD(P)-binding" evidence="6">
    <location>
        <begin position="6"/>
        <end position="293"/>
    </location>
</feature>
<protein>
    <recommendedName>
        <fullName evidence="5">Ferredoxin--NADP reductase</fullName>
        <shortName evidence="5">FNR</shortName>
        <shortName evidence="5">Fd-NADP(+) reductase</shortName>
        <ecNumber evidence="5">1.18.1.2</ecNumber>
    </recommendedName>
</protein>
<comment type="catalytic activity">
    <reaction evidence="5">
        <text>2 reduced [2Fe-2S]-[ferredoxin] + NADP(+) + H(+) = 2 oxidized [2Fe-2S]-[ferredoxin] + NADPH</text>
        <dbReference type="Rhea" id="RHEA:20125"/>
        <dbReference type="Rhea" id="RHEA-COMP:10000"/>
        <dbReference type="Rhea" id="RHEA-COMP:10001"/>
        <dbReference type="ChEBI" id="CHEBI:15378"/>
        <dbReference type="ChEBI" id="CHEBI:33737"/>
        <dbReference type="ChEBI" id="CHEBI:33738"/>
        <dbReference type="ChEBI" id="CHEBI:57783"/>
        <dbReference type="ChEBI" id="CHEBI:58349"/>
        <dbReference type="EC" id="1.18.1.2"/>
    </reaction>
</comment>
<dbReference type="PRINTS" id="PR00469">
    <property type="entry name" value="PNDRDTASEII"/>
</dbReference>
<keyword evidence="4 5" id="KW-0560">Oxidoreductase</keyword>
<comment type="similarity">
    <text evidence="5">Belongs to the ferredoxin--NADP reductase type 2 family.</text>
</comment>
<reference evidence="7 8" key="2">
    <citation type="journal article" date="2013" name="PLoS ONE">
        <title>INDIGO - INtegrated Data Warehouse of MIcrobial GenOmes with Examples from the Red Sea Extremophiles.</title>
        <authorList>
            <person name="Alam I."/>
            <person name="Antunes A."/>
            <person name="Kamau A.A."/>
            <person name="Ba Alawi W."/>
            <person name="Kalkatawi M."/>
            <person name="Stingl U."/>
            <person name="Bajic V.B."/>
        </authorList>
    </citation>
    <scope>NUCLEOTIDE SEQUENCE [LARGE SCALE GENOMIC DNA]</scope>
    <source>
        <strain evidence="7 8">SSD-17B</strain>
    </source>
</reference>
<accession>U2FQS7</accession>
<dbReference type="Pfam" id="PF07992">
    <property type="entry name" value="Pyr_redox_2"/>
    <property type="match status" value="1"/>
</dbReference>
<feature type="binding site" evidence="5">
    <location>
        <position position="48"/>
    </location>
    <ligand>
        <name>FAD</name>
        <dbReference type="ChEBI" id="CHEBI:57692"/>
    </ligand>
</feature>
<dbReference type="EMBL" id="AFNU02000001">
    <property type="protein sequence ID" value="ERJ13374.1"/>
    <property type="molecule type" value="Genomic_DNA"/>
</dbReference>
<dbReference type="GO" id="GO:0004324">
    <property type="term" value="F:ferredoxin-NADP+ reductase activity"/>
    <property type="evidence" value="ECO:0007669"/>
    <property type="project" value="UniProtKB-UniRule"/>
</dbReference>
<dbReference type="eggNOG" id="COG0492">
    <property type="taxonomic scope" value="Bacteria"/>
</dbReference>
<dbReference type="InterPro" id="IPR023753">
    <property type="entry name" value="FAD/NAD-binding_dom"/>
</dbReference>
<evidence type="ECO:0000256" key="5">
    <source>
        <dbReference type="HAMAP-Rule" id="MF_01685"/>
    </source>
</evidence>
<dbReference type="RefSeq" id="WP_008826519.1">
    <property type="nucleotide sequence ID" value="NZ_AFNU02000001.1"/>
</dbReference>
<dbReference type="GO" id="GO:0050661">
    <property type="term" value="F:NADP binding"/>
    <property type="evidence" value="ECO:0007669"/>
    <property type="project" value="UniProtKB-UniRule"/>
</dbReference>
<keyword evidence="1 5" id="KW-0285">Flavoprotein</keyword>
<evidence type="ECO:0000256" key="4">
    <source>
        <dbReference type="ARBA" id="ARBA00023002"/>
    </source>
</evidence>
<dbReference type="HAMAP" id="MF_01685">
    <property type="entry name" value="FENR2"/>
    <property type="match status" value="1"/>
</dbReference>
<dbReference type="PRINTS" id="PR00368">
    <property type="entry name" value="FADPNR"/>
</dbReference>
<comment type="subunit">
    <text evidence="5">Homodimer.</text>
</comment>
<feature type="binding site" evidence="5">
    <location>
        <position position="125"/>
    </location>
    <ligand>
        <name>FAD</name>
        <dbReference type="ChEBI" id="CHEBI:57692"/>
    </ligand>
</feature>
<dbReference type="InterPro" id="IPR022890">
    <property type="entry name" value="Fd--NADP_Rdtase_type_2"/>
</dbReference>
<dbReference type="SUPFAM" id="SSF51905">
    <property type="entry name" value="FAD/NAD(P)-binding domain"/>
    <property type="match status" value="1"/>
</dbReference>
<dbReference type="FunCoup" id="U2FQS7">
    <property type="interactions" value="10"/>
</dbReference>
<comment type="caution">
    <text evidence="5">Lacks conserved residue(s) required for the propagation of feature annotation.</text>
</comment>
<gene>
    <name evidence="7" type="primary">yumC</name>
    <name evidence="7" type="ORF">HLPCO_000025</name>
</gene>
<evidence type="ECO:0000256" key="1">
    <source>
        <dbReference type="ARBA" id="ARBA00022630"/>
    </source>
</evidence>
<dbReference type="AlphaFoldDB" id="U2FQS7"/>
<dbReference type="PANTHER" id="PTHR48105">
    <property type="entry name" value="THIOREDOXIN REDUCTASE 1-RELATED-RELATED"/>
    <property type="match status" value="1"/>
</dbReference>
<feature type="binding site" evidence="5">
    <location>
        <position position="286"/>
    </location>
    <ligand>
        <name>FAD</name>
        <dbReference type="ChEBI" id="CHEBI:57692"/>
    </ligand>
</feature>
<comment type="caution">
    <text evidence="7">The sequence shown here is derived from an EMBL/GenBank/DDBJ whole genome shotgun (WGS) entry which is preliminary data.</text>
</comment>
<evidence type="ECO:0000259" key="6">
    <source>
        <dbReference type="Pfam" id="PF07992"/>
    </source>
</evidence>
<dbReference type="Proteomes" id="UP000005707">
    <property type="component" value="Unassembled WGS sequence"/>
</dbReference>
<organism evidence="7 8">
    <name type="scientific">Haloplasma contractile SSD-17B</name>
    <dbReference type="NCBI Taxonomy" id="1033810"/>
    <lineage>
        <taxon>Bacteria</taxon>
        <taxon>Bacillati</taxon>
        <taxon>Mycoplasmatota</taxon>
        <taxon>Mollicutes</taxon>
        <taxon>Haloplasmatales</taxon>
        <taxon>Haloplasmataceae</taxon>
        <taxon>Haloplasma</taxon>
    </lineage>
</organism>
<keyword evidence="8" id="KW-1185">Reference proteome</keyword>
<keyword evidence="3 5" id="KW-0521">NADP</keyword>
<dbReference type="EC" id="1.18.1.2" evidence="5"/>
<feature type="binding site" evidence="5">
    <location>
        <position position="43"/>
    </location>
    <ligand>
        <name>FAD</name>
        <dbReference type="ChEBI" id="CHEBI:57692"/>
    </ligand>
</feature>
<feature type="binding site" evidence="5">
    <location>
        <position position="35"/>
    </location>
    <ligand>
        <name>FAD</name>
        <dbReference type="ChEBI" id="CHEBI:57692"/>
    </ligand>
</feature>
<dbReference type="InterPro" id="IPR050097">
    <property type="entry name" value="Ferredoxin-NADP_redctase_2"/>
</dbReference>
<feature type="binding site" evidence="5">
    <location>
        <position position="327"/>
    </location>
    <ligand>
        <name>FAD</name>
        <dbReference type="ChEBI" id="CHEBI:57692"/>
    </ligand>
</feature>
<name>U2FQS7_9MOLU</name>
<dbReference type="GO" id="GO:0050660">
    <property type="term" value="F:flavin adenine dinucleotide binding"/>
    <property type="evidence" value="ECO:0007669"/>
    <property type="project" value="UniProtKB-UniRule"/>
</dbReference>
<comment type="cofactor">
    <cofactor evidence="5">
        <name>FAD</name>
        <dbReference type="ChEBI" id="CHEBI:57692"/>
    </cofactor>
    <text evidence="5">Binds 1 FAD per subunit.</text>
</comment>
<reference evidence="7 8" key="1">
    <citation type="journal article" date="2011" name="J. Bacteriol.">
        <title>Genome sequence of Haloplasma contractile, an unusual contractile bacterium from a deep-sea anoxic brine lake.</title>
        <authorList>
            <person name="Antunes A."/>
            <person name="Alam I."/>
            <person name="El Dorry H."/>
            <person name="Siam R."/>
            <person name="Robertson A."/>
            <person name="Bajic V.B."/>
            <person name="Stingl U."/>
        </authorList>
    </citation>
    <scope>NUCLEOTIDE SEQUENCE [LARGE SCALE GENOMIC DNA]</scope>
    <source>
        <strain evidence="7 8">SSD-17B</strain>
    </source>
</reference>